<feature type="compositionally biased region" description="Basic residues" evidence="1">
    <location>
        <begin position="140"/>
        <end position="150"/>
    </location>
</feature>
<dbReference type="OrthoDB" id="8820990at2"/>
<protein>
    <submittedName>
        <fullName evidence="3">Uncharacterized protein</fullName>
    </submittedName>
</protein>
<organism evidence="3 4">
    <name type="scientific">Paracidovorax konjaci</name>
    <dbReference type="NCBI Taxonomy" id="32040"/>
    <lineage>
        <taxon>Bacteria</taxon>
        <taxon>Pseudomonadati</taxon>
        <taxon>Pseudomonadota</taxon>
        <taxon>Betaproteobacteria</taxon>
        <taxon>Burkholderiales</taxon>
        <taxon>Comamonadaceae</taxon>
        <taxon>Paracidovorax</taxon>
    </lineage>
</organism>
<accession>A0A1I1WKP8</accession>
<feature type="region of interest" description="Disordered" evidence="1">
    <location>
        <begin position="48"/>
        <end position="88"/>
    </location>
</feature>
<dbReference type="AlphaFoldDB" id="A0A1I1WKP8"/>
<feature type="compositionally biased region" description="Low complexity" evidence="1">
    <location>
        <begin position="124"/>
        <end position="139"/>
    </location>
</feature>
<feature type="chain" id="PRO_5011623811" evidence="2">
    <location>
        <begin position="49"/>
        <end position="150"/>
    </location>
</feature>
<evidence type="ECO:0000313" key="4">
    <source>
        <dbReference type="Proteomes" id="UP000199517"/>
    </source>
</evidence>
<feature type="signal peptide" evidence="2">
    <location>
        <begin position="1"/>
        <end position="48"/>
    </location>
</feature>
<evidence type="ECO:0000256" key="1">
    <source>
        <dbReference type="SAM" id="MobiDB-lite"/>
    </source>
</evidence>
<dbReference type="EMBL" id="FOMQ01000010">
    <property type="protein sequence ID" value="SFD95652.1"/>
    <property type="molecule type" value="Genomic_DNA"/>
</dbReference>
<keyword evidence="2" id="KW-0732">Signal</keyword>
<gene>
    <name evidence="3" type="ORF">SAMN04489710_11028</name>
</gene>
<dbReference type="RefSeq" id="WP_092953788.1">
    <property type="nucleotide sequence ID" value="NZ_FOMQ01000010.1"/>
</dbReference>
<proteinExistence type="predicted"/>
<evidence type="ECO:0000256" key="2">
    <source>
        <dbReference type="SAM" id="SignalP"/>
    </source>
</evidence>
<dbReference type="Proteomes" id="UP000199517">
    <property type="component" value="Unassembled WGS sequence"/>
</dbReference>
<keyword evidence="4" id="KW-1185">Reference proteome</keyword>
<feature type="region of interest" description="Disordered" evidence="1">
    <location>
        <begin position="112"/>
        <end position="150"/>
    </location>
</feature>
<dbReference type="STRING" id="32040.SAMN04489710_11028"/>
<sequence length="150" mass="15446">MHAPWPRAPLPRSFRSLRFLRFHCFSLSRAALPAALALVAAVPTAALAQPAPGPSTAPSAPADAARADAATAPPRHAALPPWPGEGAPIGWRDAHAAVAEFPRGHADIVAWEARQGARSPARPPAAVGDPAAPGNTAHPAGHHHPGEHRP</sequence>
<feature type="compositionally biased region" description="Low complexity" evidence="1">
    <location>
        <begin position="48"/>
        <end position="79"/>
    </location>
</feature>
<name>A0A1I1WKP8_9BURK</name>
<evidence type="ECO:0000313" key="3">
    <source>
        <dbReference type="EMBL" id="SFD95652.1"/>
    </source>
</evidence>
<reference evidence="4" key="1">
    <citation type="submission" date="2016-10" db="EMBL/GenBank/DDBJ databases">
        <authorList>
            <person name="Varghese N."/>
            <person name="Submissions S."/>
        </authorList>
    </citation>
    <scope>NUCLEOTIDE SEQUENCE [LARGE SCALE GENOMIC DNA]</scope>
    <source>
        <strain evidence="4">DSM 7481</strain>
    </source>
</reference>